<dbReference type="GO" id="GO:0042048">
    <property type="term" value="P:olfactory behavior"/>
    <property type="evidence" value="ECO:0007669"/>
    <property type="project" value="TreeGrafter"/>
</dbReference>
<dbReference type="Proteomes" id="UP000614350">
    <property type="component" value="Unassembled WGS sequence"/>
</dbReference>
<name>A0A834MWG8_VESVU</name>
<sequence length="152" mass="17557">MSNKGRHTYERSILFFFLFGYFFGFFGSVDGAMTIEQMRKTATGIRNTCITKTGVKAELVEGMKTGQYPEDHDLQCYAQCVMKTIRTFKNQKVDVDMVTKQIEMMMPIEWQEDMKAAARKCGALEPSDDICVTAFNYVKCNYHENPDNFFFP</sequence>
<dbReference type="SUPFAM" id="SSF47565">
    <property type="entry name" value="Insect pheromone/odorant-binding proteins"/>
    <property type="match status" value="1"/>
</dbReference>
<accession>A0A834MWG8</accession>
<proteinExistence type="inferred from homology"/>
<dbReference type="GO" id="GO:0035275">
    <property type="term" value="F:dibutyl phthalate binding"/>
    <property type="evidence" value="ECO:0007669"/>
    <property type="project" value="TreeGrafter"/>
</dbReference>
<organism evidence="5 6">
    <name type="scientific">Vespula vulgaris</name>
    <name type="common">Yellow jacket</name>
    <name type="synonym">Wasp</name>
    <dbReference type="NCBI Taxonomy" id="7454"/>
    <lineage>
        <taxon>Eukaryota</taxon>
        <taxon>Metazoa</taxon>
        <taxon>Ecdysozoa</taxon>
        <taxon>Arthropoda</taxon>
        <taxon>Hexapoda</taxon>
        <taxon>Insecta</taxon>
        <taxon>Pterygota</taxon>
        <taxon>Neoptera</taxon>
        <taxon>Endopterygota</taxon>
        <taxon>Hymenoptera</taxon>
        <taxon>Apocrita</taxon>
        <taxon>Aculeata</taxon>
        <taxon>Vespoidea</taxon>
        <taxon>Vespidae</taxon>
        <taxon>Vespinae</taxon>
        <taxon>Vespula</taxon>
    </lineage>
</organism>
<dbReference type="GO" id="GO:0005549">
    <property type="term" value="F:odorant binding"/>
    <property type="evidence" value="ECO:0007669"/>
    <property type="project" value="InterPro"/>
</dbReference>
<dbReference type="EMBL" id="JACSEA010000012">
    <property type="protein sequence ID" value="KAF7387767.1"/>
    <property type="molecule type" value="Genomic_DNA"/>
</dbReference>
<dbReference type="AlphaFoldDB" id="A0A834MWG8"/>
<comment type="subcellular location">
    <subcellularLocation>
        <location evidence="1">Secreted</location>
    </subcellularLocation>
</comment>
<dbReference type="PANTHER" id="PTHR21364">
    <property type="entry name" value="GENERAL ODORANT-BINDING PROTEIN 19A"/>
    <property type="match status" value="1"/>
</dbReference>
<evidence type="ECO:0000313" key="5">
    <source>
        <dbReference type="EMBL" id="KAF7387767.1"/>
    </source>
</evidence>
<gene>
    <name evidence="5" type="ORF">HZH66_010534</name>
</gene>
<keyword evidence="3" id="KW-0964">Secreted</keyword>
<keyword evidence="4" id="KW-0812">Transmembrane</keyword>
<comment type="caution">
    <text evidence="5">The sequence shown here is derived from an EMBL/GenBank/DDBJ whole genome shotgun (WGS) entry which is preliminary data.</text>
</comment>
<dbReference type="FunFam" id="1.10.238.20:FF:000001">
    <property type="entry name" value="General odorant-binding protein lush"/>
    <property type="match status" value="1"/>
</dbReference>
<evidence type="ECO:0000256" key="2">
    <source>
        <dbReference type="ARBA" id="ARBA00008098"/>
    </source>
</evidence>
<dbReference type="Gene3D" id="1.10.238.20">
    <property type="entry name" value="Pheromone/general odorant binding protein domain"/>
    <property type="match status" value="1"/>
</dbReference>
<dbReference type="CDD" id="cd23992">
    <property type="entry name" value="PBP_GOBP"/>
    <property type="match status" value="1"/>
</dbReference>
<evidence type="ECO:0000256" key="1">
    <source>
        <dbReference type="ARBA" id="ARBA00004613"/>
    </source>
</evidence>
<dbReference type="InterPro" id="IPR036728">
    <property type="entry name" value="PBP_GOBP_sf"/>
</dbReference>
<dbReference type="Pfam" id="PF01395">
    <property type="entry name" value="PBP_GOBP"/>
    <property type="match status" value="1"/>
</dbReference>
<keyword evidence="4" id="KW-1133">Transmembrane helix</keyword>
<protein>
    <submittedName>
        <fullName evidence="5">Uncharacterized protein</fullName>
    </submittedName>
</protein>
<evidence type="ECO:0000256" key="4">
    <source>
        <dbReference type="SAM" id="Phobius"/>
    </source>
</evidence>
<evidence type="ECO:0000256" key="3">
    <source>
        <dbReference type="ARBA" id="ARBA00022525"/>
    </source>
</evidence>
<dbReference type="GO" id="GO:0005576">
    <property type="term" value="C:extracellular region"/>
    <property type="evidence" value="ECO:0007669"/>
    <property type="project" value="UniProtKB-SubCell"/>
</dbReference>
<dbReference type="InterPro" id="IPR006170">
    <property type="entry name" value="PBP/GOBP"/>
</dbReference>
<dbReference type="SMART" id="SM00708">
    <property type="entry name" value="PhBP"/>
    <property type="match status" value="1"/>
</dbReference>
<dbReference type="GO" id="GO:0007608">
    <property type="term" value="P:sensory perception of smell"/>
    <property type="evidence" value="ECO:0007669"/>
    <property type="project" value="TreeGrafter"/>
</dbReference>
<keyword evidence="6" id="KW-1185">Reference proteome</keyword>
<evidence type="ECO:0000313" key="6">
    <source>
        <dbReference type="Proteomes" id="UP000614350"/>
    </source>
</evidence>
<reference evidence="5" key="1">
    <citation type="journal article" date="2020" name="G3 (Bethesda)">
        <title>High-Quality Assemblies for Three Invasive Social Wasps from the &lt;i&gt;Vespula&lt;/i&gt; Genus.</title>
        <authorList>
            <person name="Harrop T.W.R."/>
            <person name="Guhlin J."/>
            <person name="McLaughlin G.M."/>
            <person name="Permina E."/>
            <person name="Stockwell P."/>
            <person name="Gilligan J."/>
            <person name="Le Lec M.F."/>
            <person name="Gruber M.A.M."/>
            <person name="Quinn O."/>
            <person name="Lovegrove M."/>
            <person name="Duncan E.J."/>
            <person name="Remnant E.J."/>
            <person name="Van Eeckhoven J."/>
            <person name="Graham B."/>
            <person name="Knapp R.A."/>
            <person name="Langford K.W."/>
            <person name="Kronenberg Z."/>
            <person name="Press M.O."/>
            <person name="Eacker S.M."/>
            <person name="Wilson-Rankin E.E."/>
            <person name="Purcell J."/>
            <person name="Lester P.J."/>
            <person name="Dearden P.K."/>
        </authorList>
    </citation>
    <scope>NUCLEOTIDE SEQUENCE</scope>
    <source>
        <strain evidence="5">Marl-1</strain>
    </source>
</reference>
<feature type="transmembrane region" description="Helical" evidence="4">
    <location>
        <begin position="12"/>
        <end position="29"/>
    </location>
</feature>
<dbReference type="PANTHER" id="PTHR21364:SF2">
    <property type="entry name" value="GENERAL ODORANT-BINDING PROTEIN 19A"/>
    <property type="match status" value="1"/>
</dbReference>
<comment type="similarity">
    <text evidence="2">Belongs to the PBP/GOBP family.</text>
</comment>
<keyword evidence="4" id="KW-0472">Membrane</keyword>